<dbReference type="EMBL" id="MSFL01000005">
    <property type="protein sequence ID" value="PWY88250.1"/>
    <property type="molecule type" value="Genomic_DNA"/>
</dbReference>
<protein>
    <submittedName>
        <fullName evidence="2">Uncharacterized protein</fullName>
    </submittedName>
</protein>
<dbReference type="VEuPathDB" id="FungiDB:BO70DRAFT_427063"/>
<dbReference type="OrthoDB" id="3549294at2759"/>
<dbReference type="Proteomes" id="UP000247233">
    <property type="component" value="Unassembled WGS sequence"/>
</dbReference>
<sequence>MRGKPKTTYETYLGAAPTPAIYLQATAHWKSDTSSSCDSMLKSREEAVLLQLGTKAAVPYNLNGSNFGRWIGTKDETAVGPKFLAILTLGWSYVLSAQMVEIQGSGAAMTYTQSTAETELNTSPETATTAIDLGEIDEDGSSQTDIAEPFSSRKAFDALAQFALTHNLGSQFLIAFATAMTIPTHNYHGSTLQLPHMTRTGAQCPATPASSIPVEWTDLYESPYLDGKQNDQIWRADIWRLLHPPTAEEDDMSYNYRPRTPWVPCGKMPKENCSLRVASHLNCPRHHLQYHHLTWQLEDDIIIDDPGLPRPTAPALTTLDTDRLQIGDLHQAPQIEVDQDASWSASSDLFRWFVTNGEGFPPEKIYKDEWLQGLEDDDDDDDDIEDEKEDDETDPKRPRQEGQLGLDNWLDTIE</sequence>
<evidence type="ECO:0000256" key="1">
    <source>
        <dbReference type="SAM" id="MobiDB-lite"/>
    </source>
</evidence>
<feature type="region of interest" description="Disordered" evidence="1">
    <location>
        <begin position="369"/>
        <end position="414"/>
    </location>
</feature>
<dbReference type="AlphaFoldDB" id="A0A317WVE8"/>
<proteinExistence type="predicted"/>
<dbReference type="RefSeq" id="XP_025401786.1">
    <property type="nucleotide sequence ID" value="XM_025547855.1"/>
</dbReference>
<evidence type="ECO:0000313" key="3">
    <source>
        <dbReference type="Proteomes" id="UP000247233"/>
    </source>
</evidence>
<dbReference type="GeneID" id="37070092"/>
<gene>
    <name evidence="2" type="ORF">BO70DRAFT_427063</name>
</gene>
<accession>A0A317WVE8</accession>
<name>A0A317WVE8_9EURO</name>
<keyword evidence="3" id="KW-1185">Reference proteome</keyword>
<organism evidence="2 3">
    <name type="scientific">Aspergillus heteromorphus CBS 117.55</name>
    <dbReference type="NCBI Taxonomy" id="1448321"/>
    <lineage>
        <taxon>Eukaryota</taxon>
        <taxon>Fungi</taxon>
        <taxon>Dikarya</taxon>
        <taxon>Ascomycota</taxon>
        <taxon>Pezizomycotina</taxon>
        <taxon>Eurotiomycetes</taxon>
        <taxon>Eurotiomycetidae</taxon>
        <taxon>Eurotiales</taxon>
        <taxon>Aspergillaceae</taxon>
        <taxon>Aspergillus</taxon>
        <taxon>Aspergillus subgen. Circumdati</taxon>
    </lineage>
</organism>
<comment type="caution">
    <text evidence="2">The sequence shown here is derived from an EMBL/GenBank/DDBJ whole genome shotgun (WGS) entry which is preliminary data.</text>
</comment>
<reference evidence="2 3" key="1">
    <citation type="submission" date="2016-12" db="EMBL/GenBank/DDBJ databases">
        <title>The genomes of Aspergillus section Nigri reveals drivers in fungal speciation.</title>
        <authorList>
            <consortium name="DOE Joint Genome Institute"/>
            <person name="Vesth T.C."/>
            <person name="Nybo J."/>
            <person name="Theobald S."/>
            <person name="Brandl J."/>
            <person name="Frisvad J.C."/>
            <person name="Nielsen K.F."/>
            <person name="Lyhne E.K."/>
            <person name="Kogle M.E."/>
            <person name="Kuo A."/>
            <person name="Riley R."/>
            <person name="Clum A."/>
            <person name="Nolan M."/>
            <person name="Lipzen A."/>
            <person name="Salamov A."/>
            <person name="Henrissat B."/>
            <person name="Wiebenga A."/>
            <person name="De Vries R.P."/>
            <person name="Grigoriev I.V."/>
            <person name="Mortensen U.H."/>
            <person name="Andersen M.R."/>
            <person name="Baker S.E."/>
        </authorList>
    </citation>
    <scope>NUCLEOTIDE SEQUENCE [LARGE SCALE GENOMIC DNA]</scope>
    <source>
        <strain evidence="2 3">CBS 117.55</strain>
    </source>
</reference>
<evidence type="ECO:0000313" key="2">
    <source>
        <dbReference type="EMBL" id="PWY88250.1"/>
    </source>
</evidence>
<feature type="compositionally biased region" description="Acidic residues" evidence="1">
    <location>
        <begin position="374"/>
        <end position="393"/>
    </location>
</feature>